<evidence type="ECO:0000313" key="2">
    <source>
        <dbReference type="EMBL" id="OUM86978.1"/>
    </source>
</evidence>
<keyword evidence="1" id="KW-0472">Membrane</keyword>
<accession>A0A1Y3PPB9</accession>
<proteinExistence type="predicted"/>
<dbReference type="AlphaFoldDB" id="A0A1Y3PPB9"/>
<feature type="transmembrane region" description="Helical" evidence="1">
    <location>
        <begin position="52"/>
        <end position="76"/>
    </location>
</feature>
<feature type="transmembrane region" description="Helical" evidence="1">
    <location>
        <begin position="20"/>
        <end position="40"/>
    </location>
</feature>
<comment type="caution">
    <text evidence="2">The sequence shown here is derived from an EMBL/GenBank/DDBJ whole genome shotgun (WGS) entry which is preliminary data.</text>
</comment>
<dbReference type="EMBL" id="LZRT01000081">
    <property type="protein sequence ID" value="OUM86978.1"/>
    <property type="molecule type" value="Genomic_DNA"/>
</dbReference>
<feature type="transmembrane region" description="Helical" evidence="1">
    <location>
        <begin position="88"/>
        <end position="111"/>
    </location>
</feature>
<reference evidence="3" key="1">
    <citation type="submission" date="2016-06" db="EMBL/GenBank/DDBJ databases">
        <authorList>
            <person name="Nascimento L."/>
            <person name="Pereira R.V."/>
            <person name="Martins L.F."/>
            <person name="Quaggio R.B."/>
            <person name="Silva A.M."/>
            <person name="Setubal J.C."/>
        </authorList>
    </citation>
    <scope>NUCLEOTIDE SEQUENCE [LARGE SCALE GENOMIC DNA]</scope>
</reference>
<evidence type="ECO:0000313" key="3">
    <source>
        <dbReference type="Proteomes" id="UP000196475"/>
    </source>
</evidence>
<dbReference type="Proteomes" id="UP000196475">
    <property type="component" value="Unassembled WGS sequence"/>
</dbReference>
<sequence length="112" mass="11921">MDIVNLYFFSQKTNPNRFGFALTSFILGLLGILLLLVLFITVGSIQSETDSAYAAVGMIAILSLIVNIIGIIFGALSFKTSNGKGFAIAGFVLSLVPFVSILILMIVGLMAE</sequence>
<keyword evidence="1" id="KW-0812">Transmembrane</keyword>
<evidence type="ECO:0008006" key="4">
    <source>
        <dbReference type="Google" id="ProtNLM"/>
    </source>
</evidence>
<organism evidence="2 3">
    <name type="scientific">Bacillus thermozeamaize</name>
    <dbReference type="NCBI Taxonomy" id="230954"/>
    <lineage>
        <taxon>Bacteria</taxon>
        <taxon>Bacillati</taxon>
        <taxon>Bacillota</taxon>
        <taxon>Bacilli</taxon>
        <taxon>Bacillales</taxon>
        <taxon>Bacillaceae</taxon>
        <taxon>Bacillus</taxon>
    </lineage>
</organism>
<keyword evidence="1" id="KW-1133">Transmembrane helix</keyword>
<protein>
    <recommendedName>
        <fullName evidence="4">DUF4064 domain-containing protein</fullName>
    </recommendedName>
</protein>
<evidence type="ECO:0000256" key="1">
    <source>
        <dbReference type="SAM" id="Phobius"/>
    </source>
</evidence>
<name>A0A1Y3PPB9_9BACI</name>
<gene>
    <name evidence="2" type="ORF">BAA01_12835</name>
</gene>